<gene>
    <name evidence="1" type="ordered locus">Xcel_2364</name>
</gene>
<dbReference type="AlphaFoldDB" id="D1BVR1"/>
<dbReference type="HOGENOM" id="CLU_052626_4_0_11"/>
<evidence type="ECO:0000313" key="2">
    <source>
        <dbReference type="Proteomes" id="UP000002255"/>
    </source>
</evidence>
<keyword evidence="2" id="KW-1185">Reference proteome</keyword>
<dbReference type="Proteomes" id="UP000002255">
    <property type="component" value="Chromosome"/>
</dbReference>
<protein>
    <recommendedName>
        <fullName evidence="3">Transcriptional regulator, AbiEi antitoxin, Type IV TA system</fullName>
    </recommendedName>
</protein>
<name>D1BVR1_XYLCX</name>
<organism evidence="1 2">
    <name type="scientific">Xylanimonas cellulosilytica (strain DSM 15894 / JCM 12276 / CECT 5975 / KCTC 9989 / LMG 20990 / NBRC 107835 / XIL07)</name>
    <dbReference type="NCBI Taxonomy" id="446471"/>
    <lineage>
        <taxon>Bacteria</taxon>
        <taxon>Bacillati</taxon>
        <taxon>Actinomycetota</taxon>
        <taxon>Actinomycetes</taxon>
        <taxon>Micrococcales</taxon>
        <taxon>Promicromonosporaceae</taxon>
        <taxon>Xylanimonas</taxon>
    </lineage>
</organism>
<proteinExistence type="predicted"/>
<reference evidence="2" key="1">
    <citation type="submission" date="2009-11" db="EMBL/GenBank/DDBJ databases">
        <title>The complete chromosome of Xylanimonas cellulosilytica DSM 15894.</title>
        <authorList>
            <consortium name="US DOE Joint Genome Institute (JGI-PGF)"/>
            <person name="Lucas S."/>
            <person name="Copeland A."/>
            <person name="Lapidus A."/>
            <person name="Glavina del Rio T."/>
            <person name="Dalin E."/>
            <person name="Tice H."/>
            <person name="Bruce D."/>
            <person name="Goodwin L."/>
            <person name="Pitluck S."/>
            <person name="Kyrpides N."/>
            <person name="Mavromatis K."/>
            <person name="Ivanova N."/>
            <person name="Mikhailova N."/>
            <person name="Foster B."/>
            <person name="Clum A."/>
            <person name="Brettin T."/>
            <person name="Detter J.C."/>
            <person name="Han C."/>
            <person name="Larimer F."/>
            <person name="Land M."/>
            <person name="Hauser L."/>
            <person name="Markowitz V."/>
            <person name="Cheng J.F."/>
            <person name="Hugenholtz P."/>
            <person name="Woyke T."/>
            <person name="Wu D."/>
            <person name="Gehrich-Schroeter G."/>
            <person name="Schneider S."/>
            <person name="Pukall S.R."/>
            <person name="Klenk H.P."/>
            <person name="Eisen J.A."/>
        </authorList>
    </citation>
    <scope>NUCLEOTIDE SEQUENCE [LARGE SCALE GENOMIC DNA]</scope>
    <source>
        <strain evidence="2">DSM 15894 / CECT 5975 / LMG 20990 / XIL07</strain>
    </source>
</reference>
<dbReference type="STRING" id="446471.Xcel_2364"/>
<sequence>MSATPPLLIARENDRSALRSALAAGRVTRVRRGAYREPGTRAEDPVHTHLRAVHAQLLAPHVFSHESAAYLWGLRLWTPPTRAHVYQRSRASGQRSADIARHHGFPRSLVELDGLPTTTRVQTVVDCLMTMRPLEGLVVADSALEAGVRRADLSAYLAGVPARNGHARAGLVVELADGGAQSEWESWLRYVAARAGLPRPTTQYRVETRLGPRDVDVAWPEHGVYLEFDGQVKYRSGDRRVLFEEKRREDAIVEVLGVRPLRVVAADARDVDALVARIVGRFPSALRSAFRPRPQLPRA</sequence>
<evidence type="ECO:0008006" key="3">
    <source>
        <dbReference type="Google" id="ProtNLM"/>
    </source>
</evidence>
<dbReference type="EMBL" id="CP001821">
    <property type="protein sequence ID" value="ACZ31380.1"/>
    <property type="molecule type" value="Genomic_DNA"/>
</dbReference>
<reference evidence="1 2" key="2">
    <citation type="journal article" date="2010" name="Stand. Genomic Sci.">
        <title>Complete genome sequence of Xylanimonas cellulosilytica type strain (XIL07).</title>
        <authorList>
            <person name="Foster B."/>
            <person name="Pukall R."/>
            <person name="Abt B."/>
            <person name="Nolan M."/>
            <person name="Glavina Del Rio T."/>
            <person name="Chen F."/>
            <person name="Lucas S."/>
            <person name="Tice H."/>
            <person name="Pitluck S."/>
            <person name="Cheng J.-F."/>
            <person name="Chertkov O."/>
            <person name="Brettin T."/>
            <person name="Han C."/>
            <person name="Detter J.C."/>
            <person name="Bruce D."/>
            <person name="Goodwin L."/>
            <person name="Ivanova N."/>
            <person name="Mavromatis K."/>
            <person name="Pati A."/>
            <person name="Mikhailova N."/>
            <person name="Chen A."/>
            <person name="Palaniappan K."/>
            <person name="Land M."/>
            <person name="Hauser L."/>
            <person name="Chang Y.-J."/>
            <person name="Jeffries C.D."/>
            <person name="Chain P."/>
            <person name="Rohde M."/>
            <person name="Goeker M."/>
            <person name="Bristow J."/>
            <person name="Eisen J.A."/>
            <person name="Markowitz V."/>
            <person name="Hugenholtz P."/>
            <person name="Kyrpides N.C."/>
            <person name="Klenk H.-P."/>
            <person name="Lapidus A."/>
        </authorList>
    </citation>
    <scope>NUCLEOTIDE SEQUENCE [LARGE SCALE GENOMIC DNA]</scope>
    <source>
        <strain evidence="2">DSM 15894 / CECT 5975 / LMG 20990 / XIL07</strain>
    </source>
</reference>
<dbReference type="KEGG" id="xce:Xcel_2364"/>
<dbReference type="RefSeq" id="WP_012879122.1">
    <property type="nucleotide sequence ID" value="NC_013530.1"/>
</dbReference>
<dbReference type="eggNOG" id="COG5340">
    <property type="taxonomic scope" value="Bacteria"/>
</dbReference>
<accession>D1BVR1</accession>
<evidence type="ECO:0000313" key="1">
    <source>
        <dbReference type="EMBL" id="ACZ31380.1"/>
    </source>
</evidence>